<evidence type="ECO:0000313" key="3">
    <source>
        <dbReference type="EMBL" id="MEE7493746.1"/>
    </source>
</evidence>
<organism evidence="3 4">
    <name type="scientific">Methylobacterium oryzae</name>
    <dbReference type="NCBI Taxonomy" id="334852"/>
    <lineage>
        <taxon>Bacteria</taxon>
        <taxon>Pseudomonadati</taxon>
        <taxon>Pseudomonadota</taxon>
        <taxon>Alphaproteobacteria</taxon>
        <taxon>Hyphomicrobiales</taxon>
        <taxon>Methylobacteriaceae</taxon>
        <taxon>Methylobacterium</taxon>
    </lineage>
</organism>
<dbReference type="PANTHER" id="PTHR30344">
    <property type="entry name" value="6-PHOSPHOGLUCONOLACTONASE-RELATED"/>
    <property type="match status" value="1"/>
</dbReference>
<accession>A0ABU7TW15</accession>
<dbReference type="RefSeq" id="WP_331303891.1">
    <property type="nucleotide sequence ID" value="NZ_MLCA01000014.1"/>
</dbReference>
<reference evidence="3 4" key="1">
    <citation type="journal article" date="2012" name="Genet. Mol. Biol.">
        <title>Analysis of 16S rRNA and mxaF genes revealing insights into Methylobacterium niche-specific plant association.</title>
        <authorList>
            <person name="Dourado M.N."/>
            <person name="Andreote F.D."/>
            <person name="Dini-Andreote F."/>
            <person name="Conti R."/>
            <person name="Araujo J.M."/>
            <person name="Araujo W.L."/>
        </authorList>
    </citation>
    <scope>NUCLEOTIDE SEQUENCE [LARGE SCALE GENOMIC DNA]</scope>
    <source>
        <strain evidence="3 4">TC3-10</strain>
    </source>
</reference>
<dbReference type="SUPFAM" id="SSF50974">
    <property type="entry name" value="Nitrous oxide reductase, N-terminal domain"/>
    <property type="match status" value="1"/>
</dbReference>
<keyword evidence="2" id="KW-0119">Carbohydrate metabolism</keyword>
<dbReference type="Proteomes" id="UP001355206">
    <property type="component" value="Unassembled WGS sequence"/>
</dbReference>
<proteinExistence type="inferred from homology"/>
<keyword evidence="2" id="KW-0313">Glucose metabolism</keyword>
<dbReference type="InterPro" id="IPR011045">
    <property type="entry name" value="N2O_reductase_N"/>
</dbReference>
<evidence type="ECO:0000256" key="2">
    <source>
        <dbReference type="ARBA" id="ARBA00022526"/>
    </source>
</evidence>
<gene>
    <name evidence="3" type="ORF">MOTC310_26280</name>
</gene>
<name>A0ABU7TW15_9HYPH</name>
<dbReference type="InterPro" id="IPR019405">
    <property type="entry name" value="Lactonase_7-beta_prop"/>
</dbReference>
<dbReference type="InterPro" id="IPR015943">
    <property type="entry name" value="WD40/YVTN_repeat-like_dom_sf"/>
</dbReference>
<dbReference type="InterPro" id="IPR050282">
    <property type="entry name" value="Cycloisomerase_2"/>
</dbReference>
<evidence type="ECO:0000313" key="4">
    <source>
        <dbReference type="Proteomes" id="UP001355206"/>
    </source>
</evidence>
<dbReference type="Gene3D" id="2.130.10.10">
    <property type="entry name" value="YVTN repeat-like/Quinoprotein amine dehydrogenase"/>
    <property type="match status" value="1"/>
</dbReference>
<dbReference type="PANTHER" id="PTHR30344:SF1">
    <property type="entry name" value="6-PHOSPHOGLUCONOLACTONASE"/>
    <property type="match status" value="1"/>
</dbReference>
<keyword evidence="4" id="KW-1185">Reference proteome</keyword>
<dbReference type="Pfam" id="PF10282">
    <property type="entry name" value="Lactonase"/>
    <property type="match status" value="1"/>
</dbReference>
<sequence length="374" mass="39862">MGLLGQPALAKTVVYVSNATDGDIGMYDMNPTTGALTAMGRAPAAKVVMPMAVAPDQRHLYAVVRSEPMRVLTYAIDPRSGILEAAGEAPLPDSMPYVSTDRTGRFLFTASYSGHKVAVTPIDADGRVIRSPTQIVPTGEHAHAIQADRSNRFVFATNLGSDQIAQFTFDTAQGRLVPNDPPYLKTAKGEGPRHFQFSPDNRFLYLLSELTGTLTQFAFDPATGTLSPTLSVASVPPDSGLVPGTIQPPVTAATLAARARNDAPPQLAIAAADIQITPDGRFLVTTERTSSKLAVFRLDPATGTPTFVSSIATVTRPRGIRIDPSSRYLIASGEKSNDLAVYRIDGETGDLREVGRYPGGRGANWVEIVDLPAR</sequence>
<comment type="caution">
    <text evidence="3">The sequence shown here is derived from an EMBL/GenBank/DDBJ whole genome shotgun (WGS) entry which is preliminary data.</text>
</comment>
<comment type="similarity">
    <text evidence="1">Belongs to the cycloisomerase 2 family.</text>
</comment>
<protein>
    <submittedName>
        <fullName evidence="3">6-phosphogluconolactonase</fullName>
    </submittedName>
</protein>
<evidence type="ECO:0000256" key="1">
    <source>
        <dbReference type="ARBA" id="ARBA00005564"/>
    </source>
</evidence>
<dbReference type="EMBL" id="MLCA01000014">
    <property type="protein sequence ID" value="MEE7493746.1"/>
    <property type="molecule type" value="Genomic_DNA"/>
</dbReference>